<dbReference type="CDD" id="cd06261">
    <property type="entry name" value="TM_PBP2"/>
    <property type="match status" value="1"/>
</dbReference>
<gene>
    <name evidence="9" type="ORF">IV56_GL000686</name>
</gene>
<evidence type="ECO:0000256" key="4">
    <source>
        <dbReference type="ARBA" id="ARBA00022692"/>
    </source>
</evidence>
<dbReference type="SUPFAM" id="SSF161098">
    <property type="entry name" value="MetI-like"/>
    <property type="match status" value="1"/>
</dbReference>
<comment type="subcellular location">
    <subcellularLocation>
        <location evidence="1 7">Cell membrane</location>
        <topology evidence="1 7">Multi-pass membrane protein</topology>
    </subcellularLocation>
</comment>
<dbReference type="PATRIC" id="fig|1293598.4.peg.730"/>
<dbReference type="PANTHER" id="PTHR30043:SF1">
    <property type="entry name" value="ABC TRANSPORT SYSTEM PERMEASE PROTEIN P69"/>
    <property type="match status" value="1"/>
</dbReference>
<dbReference type="Gene3D" id="1.10.3720.10">
    <property type="entry name" value="MetI-like"/>
    <property type="match status" value="1"/>
</dbReference>
<accession>A0A0R2MTV7</accession>
<comment type="caution">
    <text evidence="9">The sequence shown here is derived from an EMBL/GenBank/DDBJ whole genome shotgun (WGS) entry which is preliminary data.</text>
</comment>
<protein>
    <submittedName>
        <fullName evidence="9">Phosphonates abc transporter, permease protein</fullName>
    </submittedName>
</protein>
<evidence type="ECO:0000256" key="5">
    <source>
        <dbReference type="ARBA" id="ARBA00022989"/>
    </source>
</evidence>
<sequence>MIRASKPTYPQTLPQLRVPRTRISTRKLTLLLVIGSIAVLSGYGLISVIPNHFDFAAAFTSFWANLAAMFFTPNVGNDSWAKLLTSLLASIQLAFITTILGAVLGLLFGLMASANLAPRWLATSVKGLMALIRAIPTILWVLIYSAALGLGPNAAVIGLTFHSMAYLAKVYANSIEEIPADTLETLRASGVSFLPLLTQAIMPTLAARFLSWTFIRFEINFANAIVVGAAAGAGGIGYQLYVASNFYFNFHEVGLIIYLILAFVLVLELISTRLRKHIIA</sequence>
<evidence type="ECO:0000259" key="8">
    <source>
        <dbReference type="PROSITE" id="PS50928"/>
    </source>
</evidence>
<evidence type="ECO:0000313" key="9">
    <source>
        <dbReference type="EMBL" id="KRO16997.1"/>
    </source>
</evidence>
<dbReference type="PANTHER" id="PTHR30043">
    <property type="entry name" value="PHOSPHONATES TRANSPORT SYSTEM PERMEASE PROTEIN"/>
    <property type="match status" value="1"/>
</dbReference>
<keyword evidence="10" id="KW-1185">Reference proteome</keyword>
<evidence type="ECO:0000256" key="3">
    <source>
        <dbReference type="ARBA" id="ARBA00022475"/>
    </source>
</evidence>
<feature type="transmembrane region" description="Helical" evidence="7">
    <location>
        <begin position="28"/>
        <end position="49"/>
    </location>
</feature>
<feature type="transmembrane region" description="Helical" evidence="7">
    <location>
        <begin position="192"/>
        <end position="210"/>
    </location>
</feature>
<dbReference type="InterPro" id="IPR035906">
    <property type="entry name" value="MetI-like_sf"/>
</dbReference>
<dbReference type="EMBL" id="JQCE01000027">
    <property type="protein sequence ID" value="KRO16997.1"/>
    <property type="molecule type" value="Genomic_DNA"/>
</dbReference>
<feature type="domain" description="ABC transmembrane type-1" evidence="8">
    <location>
        <begin position="87"/>
        <end position="271"/>
    </location>
</feature>
<feature type="transmembrane region" description="Helical" evidence="7">
    <location>
        <begin position="87"/>
        <end position="108"/>
    </location>
</feature>
<dbReference type="InterPro" id="IPR000515">
    <property type="entry name" value="MetI-like"/>
</dbReference>
<keyword evidence="4 7" id="KW-0812">Transmembrane</keyword>
<proteinExistence type="inferred from homology"/>
<keyword evidence="6 7" id="KW-0472">Membrane</keyword>
<keyword evidence="5 7" id="KW-1133">Transmembrane helix</keyword>
<dbReference type="AlphaFoldDB" id="A0A0R2MTV7"/>
<dbReference type="STRING" id="1293598.IV56_GL000686"/>
<reference evidence="9 10" key="1">
    <citation type="journal article" date="2015" name="Genome Announc.">
        <title>Expanding the biotechnology potential of lactobacilli through comparative genomics of 213 strains and associated genera.</title>
        <authorList>
            <person name="Sun Z."/>
            <person name="Harris H.M."/>
            <person name="McCann A."/>
            <person name="Guo C."/>
            <person name="Argimon S."/>
            <person name="Zhang W."/>
            <person name="Yang X."/>
            <person name="Jeffery I.B."/>
            <person name="Cooney J.C."/>
            <person name="Kagawa T.F."/>
            <person name="Liu W."/>
            <person name="Song Y."/>
            <person name="Salvetti E."/>
            <person name="Wrobel A."/>
            <person name="Rasinkangas P."/>
            <person name="Parkhill J."/>
            <person name="Rea M.C."/>
            <person name="O'Sullivan O."/>
            <person name="Ritari J."/>
            <person name="Douillard F.P."/>
            <person name="Paul Ross R."/>
            <person name="Yang R."/>
            <person name="Briner A.E."/>
            <person name="Felis G.E."/>
            <person name="de Vos W.M."/>
            <person name="Barrangou R."/>
            <person name="Klaenhammer T.R."/>
            <person name="Caufield P.W."/>
            <person name="Cui Y."/>
            <person name="Zhang H."/>
            <person name="O'Toole P.W."/>
        </authorList>
    </citation>
    <scope>NUCLEOTIDE SEQUENCE [LARGE SCALE GENOMIC DNA]</scope>
    <source>
        <strain evidence="9 10">DSM 24301</strain>
    </source>
</reference>
<evidence type="ECO:0000256" key="2">
    <source>
        <dbReference type="ARBA" id="ARBA00022448"/>
    </source>
</evidence>
<keyword evidence="3" id="KW-1003">Cell membrane</keyword>
<evidence type="ECO:0000313" key="10">
    <source>
        <dbReference type="Proteomes" id="UP000050969"/>
    </source>
</evidence>
<dbReference type="RefSeq" id="WP_056992831.1">
    <property type="nucleotide sequence ID" value="NZ_JQCE01000027.1"/>
</dbReference>
<evidence type="ECO:0000256" key="7">
    <source>
        <dbReference type="RuleBase" id="RU363032"/>
    </source>
</evidence>
<feature type="transmembrane region" description="Helical" evidence="7">
    <location>
        <begin position="253"/>
        <end position="270"/>
    </location>
</feature>
<feature type="transmembrane region" description="Helical" evidence="7">
    <location>
        <begin position="222"/>
        <end position="241"/>
    </location>
</feature>
<dbReference type="Pfam" id="PF00528">
    <property type="entry name" value="BPD_transp_1"/>
    <property type="match status" value="1"/>
</dbReference>
<organism evidence="9 10">
    <name type="scientific">Lacticaseibacillus saniviri JCM 17471 = DSM 24301</name>
    <dbReference type="NCBI Taxonomy" id="1293598"/>
    <lineage>
        <taxon>Bacteria</taxon>
        <taxon>Bacillati</taxon>
        <taxon>Bacillota</taxon>
        <taxon>Bacilli</taxon>
        <taxon>Lactobacillales</taxon>
        <taxon>Lactobacillaceae</taxon>
        <taxon>Lacticaseibacillus</taxon>
    </lineage>
</organism>
<evidence type="ECO:0000256" key="1">
    <source>
        <dbReference type="ARBA" id="ARBA00004651"/>
    </source>
</evidence>
<keyword evidence="2 7" id="KW-0813">Transport</keyword>
<name>A0A0R2MTV7_9LACO</name>
<dbReference type="GO" id="GO:0055085">
    <property type="term" value="P:transmembrane transport"/>
    <property type="evidence" value="ECO:0007669"/>
    <property type="project" value="InterPro"/>
</dbReference>
<dbReference type="PROSITE" id="PS50928">
    <property type="entry name" value="ABC_TM1"/>
    <property type="match status" value="1"/>
</dbReference>
<comment type="similarity">
    <text evidence="7">Belongs to the binding-protein-dependent transport system permease family.</text>
</comment>
<dbReference type="GO" id="GO:0005886">
    <property type="term" value="C:plasma membrane"/>
    <property type="evidence" value="ECO:0007669"/>
    <property type="project" value="UniProtKB-SubCell"/>
</dbReference>
<evidence type="ECO:0000256" key="6">
    <source>
        <dbReference type="ARBA" id="ARBA00023136"/>
    </source>
</evidence>
<dbReference type="Proteomes" id="UP000050969">
    <property type="component" value="Unassembled WGS sequence"/>
</dbReference>